<evidence type="ECO:0000313" key="4">
    <source>
        <dbReference type="Proteomes" id="UP000605846"/>
    </source>
</evidence>
<dbReference type="PANTHER" id="PTHR43798">
    <property type="entry name" value="MONOACYLGLYCEROL LIPASE"/>
    <property type="match status" value="1"/>
</dbReference>
<evidence type="ECO:0000256" key="1">
    <source>
        <dbReference type="SAM" id="SignalP"/>
    </source>
</evidence>
<dbReference type="OrthoDB" id="8119704at2759"/>
<dbReference type="EMBL" id="JABAYA010000023">
    <property type="protein sequence ID" value="KAF7729680.1"/>
    <property type="molecule type" value="Genomic_DNA"/>
</dbReference>
<dbReference type="InterPro" id="IPR050266">
    <property type="entry name" value="AB_hydrolase_sf"/>
</dbReference>
<dbReference type="Proteomes" id="UP000605846">
    <property type="component" value="Unassembled WGS sequence"/>
</dbReference>
<name>A0A8H7BTB0_9FUNG</name>
<dbReference type="Gene3D" id="3.40.50.1820">
    <property type="entry name" value="alpha/beta hydrolase"/>
    <property type="match status" value="1"/>
</dbReference>
<sequence>MQLKVIFPTLLFGISSICSASVIDYAGKKEAFSLLAKPVVGNVTTPDGSILGYRLYNGGKSDSTPVILVCGVNMLQNDWRDVIPPLAKDRPVLTYDNRGMGESSVMNDSLITMSNMVNDIQHLIQHLAWKRINLVGISMGAMISQSFAATHPTDLVLENLILVSSGHKSGLEGPIPVGQWIEEMHNPPNATERYNFQDKLFSACLTPEYIRDHPQETKAFLELIHAGKNRNFDAFMAQCVRALSHYDFTEALKTISTRTLVLHGKEDVVLLPQNGRDINALIRGSKYIEYPNGGHLLYQTNPEVIKEISEFLVSH</sequence>
<comment type="caution">
    <text evidence="3">The sequence shown here is derived from an EMBL/GenBank/DDBJ whole genome shotgun (WGS) entry which is preliminary data.</text>
</comment>
<keyword evidence="1" id="KW-0732">Signal</keyword>
<feature type="signal peptide" evidence="1">
    <location>
        <begin position="1"/>
        <end position="20"/>
    </location>
</feature>
<dbReference type="InterPro" id="IPR029058">
    <property type="entry name" value="AB_hydrolase_fold"/>
</dbReference>
<keyword evidence="4" id="KW-1185">Reference proteome</keyword>
<accession>A0A8H7BTB0</accession>
<organism evidence="3 4">
    <name type="scientific">Apophysomyces ossiformis</name>
    <dbReference type="NCBI Taxonomy" id="679940"/>
    <lineage>
        <taxon>Eukaryota</taxon>
        <taxon>Fungi</taxon>
        <taxon>Fungi incertae sedis</taxon>
        <taxon>Mucoromycota</taxon>
        <taxon>Mucoromycotina</taxon>
        <taxon>Mucoromycetes</taxon>
        <taxon>Mucorales</taxon>
        <taxon>Mucorineae</taxon>
        <taxon>Mucoraceae</taxon>
        <taxon>Apophysomyces</taxon>
    </lineage>
</organism>
<dbReference type="PRINTS" id="PR00111">
    <property type="entry name" value="ABHYDROLASE"/>
</dbReference>
<dbReference type="InterPro" id="IPR000073">
    <property type="entry name" value="AB_hydrolase_1"/>
</dbReference>
<proteinExistence type="predicted"/>
<feature type="chain" id="PRO_5034916544" description="AB hydrolase-1 domain-containing protein" evidence="1">
    <location>
        <begin position="21"/>
        <end position="315"/>
    </location>
</feature>
<reference evidence="3" key="1">
    <citation type="submission" date="2020-01" db="EMBL/GenBank/DDBJ databases">
        <title>Genome Sequencing of Three Apophysomyces-Like Fungal Strains Confirms a Novel Fungal Genus in the Mucoromycota with divergent Burkholderia-like Endosymbiotic Bacteria.</title>
        <authorList>
            <person name="Stajich J.E."/>
            <person name="Macias A.M."/>
            <person name="Carter-House D."/>
            <person name="Lovett B."/>
            <person name="Kasson L.R."/>
            <person name="Berry K."/>
            <person name="Grigoriev I."/>
            <person name="Chang Y."/>
            <person name="Spatafora J."/>
            <person name="Kasson M.T."/>
        </authorList>
    </citation>
    <scope>NUCLEOTIDE SEQUENCE</scope>
    <source>
        <strain evidence="3">NRRL A-21654</strain>
    </source>
</reference>
<evidence type="ECO:0000259" key="2">
    <source>
        <dbReference type="Pfam" id="PF00561"/>
    </source>
</evidence>
<dbReference type="AlphaFoldDB" id="A0A8H7BTB0"/>
<dbReference type="Pfam" id="PF00561">
    <property type="entry name" value="Abhydrolase_1"/>
    <property type="match status" value="1"/>
</dbReference>
<protein>
    <recommendedName>
        <fullName evidence="2">AB hydrolase-1 domain-containing protein</fullName>
    </recommendedName>
</protein>
<evidence type="ECO:0000313" key="3">
    <source>
        <dbReference type="EMBL" id="KAF7729680.1"/>
    </source>
</evidence>
<dbReference type="SUPFAM" id="SSF53474">
    <property type="entry name" value="alpha/beta-Hydrolases"/>
    <property type="match status" value="1"/>
</dbReference>
<gene>
    <name evidence="3" type="ORF">EC973_004053</name>
</gene>
<feature type="domain" description="AB hydrolase-1" evidence="2">
    <location>
        <begin position="65"/>
        <end position="301"/>
    </location>
</feature>